<organism evidence="1">
    <name type="scientific">marine sediment metagenome</name>
    <dbReference type="NCBI Taxonomy" id="412755"/>
    <lineage>
        <taxon>unclassified sequences</taxon>
        <taxon>metagenomes</taxon>
        <taxon>ecological metagenomes</taxon>
    </lineage>
</organism>
<dbReference type="AlphaFoldDB" id="A0A0F9NBG1"/>
<sequence>MPLITGPTLDALAKELTTWYINTREFLIQALEEGYPYGSVPLSPREQVEKFMSMTPEDWQALTAKLIDRHRGKPNAEALARQDLEEFTAKMNKQAFSGREV</sequence>
<accession>A0A0F9NBG1</accession>
<name>A0A0F9NBG1_9ZZZZ</name>
<reference evidence="1" key="1">
    <citation type="journal article" date="2015" name="Nature">
        <title>Complex archaea that bridge the gap between prokaryotes and eukaryotes.</title>
        <authorList>
            <person name="Spang A."/>
            <person name="Saw J.H."/>
            <person name="Jorgensen S.L."/>
            <person name="Zaremba-Niedzwiedzka K."/>
            <person name="Martijn J."/>
            <person name="Lind A.E."/>
            <person name="van Eijk R."/>
            <person name="Schleper C."/>
            <person name="Guy L."/>
            <person name="Ettema T.J."/>
        </authorList>
    </citation>
    <scope>NUCLEOTIDE SEQUENCE</scope>
</reference>
<gene>
    <name evidence="1" type="ORF">LCGC14_1282150</name>
</gene>
<protein>
    <submittedName>
        <fullName evidence="1">Uncharacterized protein</fullName>
    </submittedName>
</protein>
<comment type="caution">
    <text evidence="1">The sequence shown here is derived from an EMBL/GenBank/DDBJ whole genome shotgun (WGS) entry which is preliminary data.</text>
</comment>
<dbReference type="EMBL" id="LAZR01007302">
    <property type="protein sequence ID" value="KKM86130.1"/>
    <property type="molecule type" value="Genomic_DNA"/>
</dbReference>
<evidence type="ECO:0000313" key="1">
    <source>
        <dbReference type="EMBL" id="KKM86130.1"/>
    </source>
</evidence>
<proteinExistence type="predicted"/>